<dbReference type="InterPro" id="IPR011990">
    <property type="entry name" value="TPR-like_helical_dom_sf"/>
</dbReference>
<evidence type="ECO:0008006" key="4">
    <source>
        <dbReference type="Google" id="ProtNLM"/>
    </source>
</evidence>
<gene>
    <name evidence="2" type="ORF">ACFQ07_01895</name>
</gene>
<dbReference type="Proteomes" id="UP001597083">
    <property type="component" value="Unassembled WGS sequence"/>
</dbReference>
<dbReference type="EMBL" id="JBHTIR010000206">
    <property type="protein sequence ID" value="MFD0850964.1"/>
    <property type="molecule type" value="Genomic_DNA"/>
</dbReference>
<comment type="caution">
    <text evidence="2">The sequence shown here is derived from an EMBL/GenBank/DDBJ whole genome shotgun (WGS) entry which is preliminary data.</text>
</comment>
<accession>A0ABW3C922</accession>
<name>A0ABW3C922_9ACTN</name>
<dbReference type="SUPFAM" id="SSF48452">
    <property type="entry name" value="TPR-like"/>
    <property type="match status" value="1"/>
</dbReference>
<proteinExistence type="predicted"/>
<organism evidence="2 3">
    <name type="scientific">Actinomadura adrarensis</name>
    <dbReference type="NCBI Taxonomy" id="1819600"/>
    <lineage>
        <taxon>Bacteria</taxon>
        <taxon>Bacillati</taxon>
        <taxon>Actinomycetota</taxon>
        <taxon>Actinomycetes</taxon>
        <taxon>Streptosporangiales</taxon>
        <taxon>Thermomonosporaceae</taxon>
        <taxon>Actinomadura</taxon>
    </lineage>
</organism>
<feature type="region of interest" description="Disordered" evidence="1">
    <location>
        <begin position="319"/>
        <end position="339"/>
    </location>
</feature>
<dbReference type="Gene3D" id="1.25.40.10">
    <property type="entry name" value="Tetratricopeptide repeat domain"/>
    <property type="match status" value="1"/>
</dbReference>
<evidence type="ECO:0000256" key="1">
    <source>
        <dbReference type="SAM" id="MobiDB-lite"/>
    </source>
</evidence>
<evidence type="ECO:0000313" key="3">
    <source>
        <dbReference type="Proteomes" id="UP001597083"/>
    </source>
</evidence>
<evidence type="ECO:0000313" key="2">
    <source>
        <dbReference type="EMBL" id="MFD0850964.1"/>
    </source>
</evidence>
<protein>
    <recommendedName>
        <fullName evidence="4">Transcriptional regulator</fullName>
    </recommendedName>
</protein>
<reference evidence="3" key="1">
    <citation type="journal article" date="2019" name="Int. J. Syst. Evol. Microbiol.">
        <title>The Global Catalogue of Microorganisms (GCM) 10K type strain sequencing project: providing services to taxonomists for standard genome sequencing and annotation.</title>
        <authorList>
            <consortium name="The Broad Institute Genomics Platform"/>
            <consortium name="The Broad Institute Genome Sequencing Center for Infectious Disease"/>
            <person name="Wu L."/>
            <person name="Ma J."/>
        </authorList>
    </citation>
    <scope>NUCLEOTIDE SEQUENCE [LARGE SCALE GENOMIC DNA]</scope>
    <source>
        <strain evidence="3">JCM 31696</strain>
    </source>
</reference>
<sequence length="339" mass="36624">MEPLLVVSDRAPIPISRAAGVSMEHVQQVEAATAIFRSWDNQYGGGLRRKAVVGQLSEVVGLLKGPFATPAAGHRMYAAAADLTQLAGFMSFDLRMHGTAQQYFLLGLRLAKEAGDRLQAARMLYCLARQMIELGQPHAALDLVQSGLYVIRRASNARVAAMLHAMEGRAYGGMGDASGCRRAIGRAEEEYVTGDDGEDPGWVAFFSRAELAGISGVALRDLALHYLDLKDGQRSRAYAVEARPYITQAAEGRSKDYLRSQVLDLDGLAVVSFLAGEPDMAVETLNRALDVAAPVSSARTERNLRRTVRLGQSSYGELPNVQELSERARATLSPDSEGA</sequence>
<keyword evidence="3" id="KW-1185">Reference proteome</keyword>